<dbReference type="GO" id="GO:0031593">
    <property type="term" value="F:polyubiquitin modification-dependent protein binding"/>
    <property type="evidence" value="ECO:0007669"/>
    <property type="project" value="TreeGrafter"/>
</dbReference>
<dbReference type="GO" id="GO:0034098">
    <property type="term" value="C:VCP-NPL4-UFD1 AAA ATPase complex"/>
    <property type="evidence" value="ECO:0007669"/>
    <property type="project" value="TreeGrafter"/>
</dbReference>
<feature type="compositionally biased region" description="Polar residues" evidence="3">
    <location>
        <begin position="306"/>
        <end position="317"/>
    </location>
</feature>
<dbReference type="GO" id="GO:0036503">
    <property type="term" value="P:ERAD pathway"/>
    <property type="evidence" value="ECO:0007669"/>
    <property type="project" value="TreeGrafter"/>
</dbReference>
<feature type="domain" description="Ubiquitin fusion degradation protein UFD1 N-terminal subdomain 2" evidence="5">
    <location>
        <begin position="115"/>
        <end position="191"/>
    </location>
</feature>
<dbReference type="Gene3D" id="3.10.330.10">
    <property type="match status" value="1"/>
</dbReference>
<keyword evidence="7" id="KW-1185">Reference proteome</keyword>
<evidence type="ECO:0000259" key="4">
    <source>
        <dbReference type="Pfam" id="PF03152"/>
    </source>
</evidence>
<dbReference type="Pfam" id="PF24842">
    <property type="entry name" value="UFD1_N2"/>
    <property type="match status" value="1"/>
</dbReference>
<comment type="caution">
    <text evidence="6">The sequence shown here is derived from an EMBL/GenBank/DDBJ whole genome shotgun (WGS) entry which is preliminary data.</text>
</comment>
<dbReference type="AlphaFoldDB" id="A0AAD5SRM8"/>
<dbReference type="Gene3D" id="2.40.40.50">
    <property type="entry name" value="Ubiquitin fusion degradation protein UFD1, N-terminal domain"/>
    <property type="match status" value="1"/>
</dbReference>
<sequence>MAFQGMDWEGINANTPMLRAINRSFNEYYRCYSIALMPGNERENINYGGKTTLNIAYPMLFEITNEQHKTHSSHAGVLEFIAEEGRAYLPQWMMNTLLIEEGSLARIKNVSLPLGKFVKLQPQSVDFLDITDPKAVLERAISQFSCLTQNDIITIKYNNKLFDILIVETRPGGGKGISVVETDLEVDFDAPVGYKEPERVVKKHVVPADSMSSLGSHTVSEEKTFSAFHGSGQRLNGKARNDDEKGDDENVKFLTPTPAANSVDSKLKAVPAALYLPHGKLFFGYPIVPLKKLDEESAVEPEKFTGTGQTLRASKKK</sequence>
<gene>
    <name evidence="6" type="primary">UFD1</name>
    <name evidence="6" type="ORF">HK100_005478</name>
</gene>
<keyword evidence="2" id="KW-0833">Ubl conjugation pathway</keyword>
<evidence type="ECO:0000256" key="1">
    <source>
        <dbReference type="ARBA" id="ARBA00006043"/>
    </source>
</evidence>
<evidence type="ECO:0000313" key="7">
    <source>
        <dbReference type="Proteomes" id="UP001211907"/>
    </source>
</evidence>
<dbReference type="PANTHER" id="PTHR12555:SF13">
    <property type="entry name" value="UBIQUITIN RECOGNITION FACTOR IN ER-ASSOCIATED DEGRADATION PROTEIN 1"/>
    <property type="match status" value="1"/>
</dbReference>
<protein>
    <submittedName>
        <fullName evidence="6">Ubiquitin fusion degradation protein</fullName>
    </submittedName>
</protein>
<dbReference type="InterPro" id="IPR042299">
    <property type="entry name" value="Ufd1-like_Nn"/>
</dbReference>
<feature type="region of interest" description="Disordered" evidence="3">
    <location>
        <begin position="296"/>
        <end position="317"/>
    </location>
</feature>
<dbReference type="InterPro" id="IPR055417">
    <property type="entry name" value="UFD1_N1"/>
</dbReference>
<dbReference type="PANTHER" id="PTHR12555">
    <property type="entry name" value="UBIQUITIN FUSION DEGRADATON PROTEIN 1"/>
    <property type="match status" value="1"/>
</dbReference>
<organism evidence="6 7">
    <name type="scientific">Physocladia obscura</name>
    <dbReference type="NCBI Taxonomy" id="109957"/>
    <lineage>
        <taxon>Eukaryota</taxon>
        <taxon>Fungi</taxon>
        <taxon>Fungi incertae sedis</taxon>
        <taxon>Chytridiomycota</taxon>
        <taxon>Chytridiomycota incertae sedis</taxon>
        <taxon>Chytridiomycetes</taxon>
        <taxon>Chytridiales</taxon>
        <taxon>Chytriomycetaceae</taxon>
        <taxon>Physocladia</taxon>
    </lineage>
</organism>
<dbReference type="Proteomes" id="UP001211907">
    <property type="component" value="Unassembled WGS sequence"/>
</dbReference>
<evidence type="ECO:0000313" key="6">
    <source>
        <dbReference type="EMBL" id="KAJ3096864.1"/>
    </source>
</evidence>
<comment type="similarity">
    <text evidence="1">Belongs to the UFD1 family.</text>
</comment>
<dbReference type="Pfam" id="PF03152">
    <property type="entry name" value="UFD1_N1"/>
    <property type="match status" value="1"/>
</dbReference>
<dbReference type="EMBL" id="JADGJH010002560">
    <property type="protein sequence ID" value="KAJ3096864.1"/>
    <property type="molecule type" value="Genomic_DNA"/>
</dbReference>
<evidence type="ECO:0000256" key="2">
    <source>
        <dbReference type="ARBA" id="ARBA00022786"/>
    </source>
</evidence>
<accession>A0AAD5SRM8</accession>
<proteinExistence type="inferred from homology"/>
<evidence type="ECO:0000259" key="5">
    <source>
        <dbReference type="Pfam" id="PF24842"/>
    </source>
</evidence>
<evidence type="ECO:0000256" key="3">
    <source>
        <dbReference type="SAM" id="MobiDB-lite"/>
    </source>
</evidence>
<name>A0AAD5SRM8_9FUNG</name>
<dbReference type="InterPro" id="IPR055418">
    <property type="entry name" value="UFD1_N2"/>
</dbReference>
<reference evidence="6" key="1">
    <citation type="submission" date="2020-05" db="EMBL/GenBank/DDBJ databases">
        <title>Phylogenomic resolution of chytrid fungi.</title>
        <authorList>
            <person name="Stajich J.E."/>
            <person name="Amses K."/>
            <person name="Simmons R."/>
            <person name="Seto K."/>
            <person name="Myers J."/>
            <person name="Bonds A."/>
            <person name="Quandt C.A."/>
            <person name="Barry K."/>
            <person name="Liu P."/>
            <person name="Grigoriev I."/>
            <person name="Longcore J.E."/>
            <person name="James T.Y."/>
        </authorList>
    </citation>
    <scope>NUCLEOTIDE SEQUENCE</scope>
    <source>
        <strain evidence="6">JEL0513</strain>
    </source>
</reference>
<feature type="domain" description="Ubiquitin fusion degradation protein UFD1 N-terminal subdomain 1" evidence="4">
    <location>
        <begin position="25"/>
        <end position="113"/>
    </location>
</feature>
<dbReference type="InterPro" id="IPR004854">
    <property type="entry name" value="Ufd1-like"/>
</dbReference>
<dbReference type="GO" id="GO:0006511">
    <property type="term" value="P:ubiquitin-dependent protein catabolic process"/>
    <property type="evidence" value="ECO:0007669"/>
    <property type="project" value="InterPro"/>
</dbReference>